<feature type="domain" description="Peptidase M4" evidence="10">
    <location>
        <begin position="247"/>
        <end position="352"/>
    </location>
</feature>
<dbReference type="SUPFAM" id="SSF55486">
    <property type="entry name" value="Metalloproteases ('zincins'), catalytic domain"/>
    <property type="match status" value="1"/>
</dbReference>
<dbReference type="InterPro" id="IPR011096">
    <property type="entry name" value="FTP_domain"/>
</dbReference>
<evidence type="ECO:0000256" key="5">
    <source>
        <dbReference type="ARBA" id="ARBA00022801"/>
    </source>
</evidence>
<dbReference type="RefSeq" id="WP_232536868.1">
    <property type="nucleotide sequence ID" value="NZ_CP022098.1"/>
</dbReference>
<evidence type="ECO:0000313" key="15">
    <source>
        <dbReference type="Proteomes" id="UP000217257"/>
    </source>
</evidence>
<feature type="active site" description="Proton donor" evidence="8">
    <location>
        <position position="434"/>
    </location>
</feature>
<evidence type="ECO:0000259" key="12">
    <source>
        <dbReference type="Pfam" id="PF04151"/>
    </source>
</evidence>
<keyword evidence="7 9" id="KW-0482">Metalloprotease</keyword>
<dbReference type="Pfam" id="PF02868">
    <property type="entry name" value="Peptidase_M4_C"/>
    <property type="match status" value="1"/>
</dbReference>
<dbReference type="InterPro" id="IPR050728">
    <property type="entry name" value="Zinc_Metalloprotease_M4"/>
</dbReference>
<comment type="function">
    <text evidence="9">Extracellular zinc metalloprotease.</text>
</comment>
<dbReference type="Gene3D" id="1.10.390.10">
    <property type="entry name" value="Neutral Protease Domain 2"/>
    <property type="match status" value="1"/>
</dbReference>
<keyword evidence="9" id="KW-0964">Secreted</keyword>
<name>A0A250J9M4_9BACT</name>
<dbReference type="GO" id="GO:0006508">
    <property type="term" value="P:proteolysis"/>
    <property type="evidence" value="ECO:0007669"/>
    <property type="project" value="UniProtKB-KW"/>
</dbReference>
<gene>
    <name evidence="14" type="ORF">CYFUS_005706</name>
</gene>
<reference evidence="14 15" key="1">
    <citation type="submission" date="2017-06" db="EMBL/GenBank/DDBJ databases">
        <title>Sequencing and comparative analysis of myxobacterial genomes.</title>
        <authorList>
            <person name="Rupp O."/>
            <person name="Goesmann A."/>
            <person name="Sogaard-Andersen L."/>
        </authorList>
    </citation>
    <scope>NUCLEOTIDE SEQUENCE [LARGE SCALE GENOMIC DNA]</scope>
    <source>
        <strain evidence="14 15">DSM 52655</strain>
    </source>
</reference>
<dbReference type="Gene3D" id="2.60.120.380">
    <property type="match status" value="1"/>
</dbReference>
<dbReference type="CDD" id="cd09597">
    <property type="entry name" value="M4_TLP"/>
    <property type="match status" value="1"/>
</dbReference>
<protein>
    <recommendedName>
        <fullName evidence="9">Neutral metalloproteinase</fullName>
        <ecNumber evidence="9">3.4.24.-</ecNumber>
    </recommendedName>
</protein>
<feature type="domain" description="FTP" evidence="13">
    <location>
        <begin position="106"/>
        <end position="154"/>
    </location>
</feature>
<keyword evidence="6 9" id="KW-0862">Zinc</keyword>
<feature type="domain" description="Peptidase C-terminal archaeal/bacterial" evidence="12">
    <location>
        <begin position="551"/>
        <end position="618"/>
    </location>
</feature>
<dbReference type="PROSITE" id="PS51257">
    <property type="entry name" value="PROKAR_LIPOPROTEIN"/>
    <property type="match status" value="1"/>
</dbReference>
<dbReference type="Pfam" id="PF07504">
    <property type="entry name" value="FTP"/>
    <property type="match status" value="1"/>
</dbReference>
<evidence type="ECO:0000256" key="4">
    <source>
        <dbReference type="ARBA" id="ARBA00022729"/>
    </source>
</evidence>
<dbReference type="GO" id="GO:0004222">
    <property type="term" value="F:metalloendopeptidase activity"/>
    <property type="evidence" value="ECO:0007669"/>
    <property type="project" value="UniProtKB-UniRule"/>
</dbReference>
<dbReference type="InterPro" id="IPR007280">
    <property type="entry name" value="Peptidase_C_arc/bac"/>
</dbReference>
<evidence type="ECO:0000259" key="13">
    <source>
        <dbReference type="Pfam" id="PF07504"/>
    </source>
</evidence>
<dbReference type="EC" id="3.4.24.-" evidence="9"/>
<dbReference type="KEGG" id="cfus:CYFUS_005706"/>
<dbReference type="GO" id="GO:0005576">
    <property type="term" value="C:extracellular region"/>
    <property type="evidence" value="ECO:0007669"/>
    <property type="project" value="UniProtKB-SubCell"/>
</dbReference>
<dbReference type="PRINTS" id="PR00730">
    <property type="entry name" value="THERMOLYSIN"/>
</dbReference>
<evidence type="ECO:0000256" key="8">
    <source>
        <dbReference type="PIRSR" id="PIRSR623612-1"/>
    </source>
</evidence>
<dbReference type="Gene3D" id="3.10.170.10">
    <property type="match status" value="1"/>
</dbReference>
<evidence type="ECO:0000256" key="1">
    <source>
        <dbReference type="ARBA" id="ARBA00009388"/>
    </source>
</evidence>
<comment type="similarity">
    <text evidence="1 9">Belongs to the peptidase M4 family.</text>
</comment>
<dbReference type="PANTHER" id="PTHR33794">
    <property type="entry name" value="BACILLOLYSIN"/>
    <property type="match status" value="1"/>
</dbReference>
<evidence type="ECO:0000259" key="10">
    <source>
        <dbReference type="Pfam" id="PF01447"/>
    </source>
</evidence>
<keyword evidence="4" id="KW-0732">Signal</keyword>
<keyword evidence="3" id="KW-0479">Metal-binding</keyword>
<dbReference type="Pfam" id="PF01447">
    <property type="entry name" value="Peptidase_M4"/>
    <property type="match status" value="1"/>
</dbReference>
<proteinExistence type="inferred from homology"/>
<comment type="cofactor">
    <cofactor evidence="9">
        <name>Zn(2+)</name>
        <dbReference type="ChEBI" id="CHEBI:29105"/>
    </cofactor>
</comment>
<keyword evidence="5 9" id="KW-0378">Hydrolase</keyword>
<comment type="subcellular location">
    <subcellularLocation>
        <location evidence="9">Secreted</location>
    </subcellularLocation>
</comment>
<evidence type="ECO:0000256" key="2">
    <source>
        <dbReference type="ARBA" id="ARBA00022670"/>
    </source>
</evidence>
<evidence type="ECO:0000259" key="11">
    <source>
        <dbReference type="Pfam" id="PF02868"/>
    </source>
</evidence>
<dbReference type="InterPro" id="IPR027268">
    <property type="entry name" value="Peptidase_M4/M1_CTD_sf"/>
</dbReference>
<evidence type="ECO:0000256" key="9">
    <source>
        <dbReference type="RuleBase" id="RU366073"/>
    </source>
</evidence>
<dbReference type="EMBL" id="CP022098">
    <property type="protein sequence ID" value="ATB40258.1"/>
    <property type="molecule type" value="Genomic_DNA"/>
</dbReference>
<organism evidence="14 15">
    <name type="scientific">Cystobacter fuscus</name>
    <dbReference type="NCBI Taxonomy" id="43"/>
    <lineage>
        <taxon>Bacteria</taxon>
        <taxon>Pseudomonadati</taxon>
        <taxon>Myxococcota</taxon>
        <taxon>Myxococcia</taxon>
        <taxon>Myxococcales</taxon>
        <taxon>Cystobacterineae</taxon>
        <taxon>Archangiaceae</taxon>
        <taxon>Cystobacter</taxon>
    </lineage>
</organism>
<evidence type="ECO:0000256" key="3">
    <source>
        <dbReference type="ARBA" id="ARBA00022723"/>
    </source>
</evidence>
<dbReference type="InterPro" id="IPR001570">
    <property type="entry name" value="Peptidase_M4_C_domain"/>
</dbReference>
<dbReference type="Gene3D" id="3.10.450.490">
    <property type="match status" value="1"/>
</dbReference>
<sequence>MRTRMLAACVTFALTACDTEPLDLTAGEAKVDATDLGSTQDIQTALAAFPSTQVLGTHENGVPYMVRGNFGSTHLSPRGLVARDAHALVSSALAGIAPMFRLNASDLVARQLSVDEQGHTHLRYAQTKNGLPVVGHELVVHVDDEGRIYAANGSARDGEPLTSRARISSEAARVVALESTPGGGSTETPRLVYVRSRADGRLKLVFETLVMGGHAGKPVKDHVFVNALDGSVVERTSDIHDALNRSVYSANNGTSLPGILKRSEGQAPTGDAIVDKVYDNLGIFYNCFYDNFGRDGITGTQVRATVHYGSNYAGAFWDGNHLVCGDGDGVNSGPLCIDPDVIVHELTHGVTEADSGLTYSGESGGLNEGLSDIFAAYCESWTRNWSTDLDVWKIGEDVWTPATAGDAVRYMYDPALDGASLDFWTSSAGGNDVHYSSGIANLAFKLLSTGGTHPRGKSTLVVPGIGVQKAGAILYTANRDLFTASTSFAQAKTYTEYTATALYGTGATEVTAVTAAWSAVGVGVPAPPPAASPLTNGVAKTGLSGASGSETYYYLDVPAGMASTFVLSGGTGDADLYVKAGSAPTKTSYDCRPYQSGNNETCNIAARTTATRIYVLLRGYSTYASASLKGSY</sequence>
<dbReference type="PANTHER" id="PTHR33794:SF1">
    <property type="entry name" value="BACILLOLYSIN"/>
    <property type="match status" value="1"/>
</dbReference>
<dbReference type="Proteomes" id="UP000217257">
    <property type="component" value="Chromosome"/>
</dbReference>
<feature type="domain" description="Peptidase M4 C-terminal" evidence="11">
    <location>
        <begin position="355"/>
        <end position="522"/>
    </location>
</feature>
<evidence type="ECO:0000256" key="6">
    <source>
        <dbReference type="ARBA" id="ARBA00022833"/>
    </source>
</evidence>
<dbReference type="Pfam" id="PF04151">
    <property type="entry name" value="PPC"/>
    <property type="match status" value="1"/>
</dbReference>
<accession>A0A250J9M4</accession>
<dbReference type="AlphaFoldDB" id="A0A250J9M4"/>
<dbReference type="InterPro" id="IPR023612">
    <property type="entry name" value="Peptidase_M4"/>
</dbReference>
<feature type="active site" evidence="8">
    <location>
        <position position="345"/>
    </location>
</feature>
<dbReference type="InterPro" id="IPR013856">
    <property type="entry name" value="Peptidase_M4_domain"/>
</dbReference>
<evidence type="ECO:0000256" key="7">
    <source>
        <dbReference type="ARBA" id="ARBA00023049"/>
    </source>
</evidence>
<evidence type="ECO:0000313" key="14">
    <source>
        <dbReference type="EMBL" id="ATB40258.1"/>
    </source>
</evidence>
<dbReference type="GO" id="GO:0046872">
    <property type="term" value="F:metal ion binding"/>
    <property type="evidence" value="ECO:0007669"/>
    <property type="project" value="UniProtKB-UniRule"/>
</dbReference>
<keyword evidence="2 9" id="KW-0645">Protease</keyword>